<proteinExistence type="evidence at transcript level"/>
<dbReference type="AlphaFoldDB" id="D5AAG5"/>
<dbReference type="InterPro" id="IPR012677">
    <property type="entry name" value="Nucleotide-bd_a/b_plait_sf"/>
</dbReference>
<dbReference type="PANTHER" id="PTHR34568:SF5">
    <property type="entry name" value="RNA-BINDING (RRM_RBD_RNP MOTIFS) FAMILY PROTEIN"/>
    <property type="match status" value="1"/>
</dbReference>
<dbReference type="InterPro" id="IPR035979">
    <property type="entry name" value="RBD_domain_sf"/>
</dbReference>
<reference evidence="1" key="1">
    <citation type="submission" date="2010-04" db="EMBL/GenBank/DDBJ databases">
        <authorList>
            <person name="Reid K.E."/>
            <person name="Liao N."/>
            <person name="Chan S."/>
            <person name="Docking R."/>
            <person name="Taylor G."/>
            <person name="Moore R."/>
            <person name="Mayo M."/>
            <person name="Munro S."/>
            <person name="King J."/>
            <person name="Yanchuk A."/>
            <person name="Holt R."/>
            <person name="Jones S."/>
            <person name="Marra M."/>
            <person name="Ritland C.E."/>
            <person name="Ritland K."/>
            <person name="Bohlmann J."/>
        </authorList>
    </citation>
    <scope>NUCLEOTIDE SEQUENCE</scope>
    <source>
        <tissue evidence="1">Bud</tissue>
    </source>
</reference>
<accession>D5AAG5</accession>
<evidence type="ECO:0000313" key="1">
    <source>
        <dbReference type="EMBL" id="ADE76534.1"/>
    </source>
</evidence>
<sequence length="179" mass="20271">MPTCYIEFKTIEAKERALAARWVFVNGKQLSICWSDFPVTTIARITNLSSETTATTVHSVCMSYGNVESLQIRKDGSMDVHYSINELPNMPKILEMLNEIAINGSHWMAQPAPRLPQGLAKTPEGQNWLGKQLSNYIGNIKKHLELMRIYSEDMEELHNAVMHIKECPKLVSNESFSTT</sequence>
<dbReference type="EMBL" id="BT123199">
    <property type="protein sequence ID" value="ADE76534.1"/>
    <property type="molecule type" value="mRNA"/>
</dbReference>
<dbReference type="PANTHER" id="PTHR34568">
    <property type="entry name" value="RRM DOMAIN-CONTAINING PROTEIN"/>
    <property type="match status" value="1"/>
</dbReference>
<organism evidence="1">
    <name type="scientific">Picea sitchensis</name>
    <name type="common">Sitka spruce</name>
    <name type="synonym">Pinus sitchensis</name>
    <dbReference type="NCBI Taxonomy" id="3332"/>
    <lineage>
        <taxon>Eukaryota</taxon>
        <taxon>Viridiplantae</taxon>
        <taxon>Streptophyta</taxon>
        <taxon>Embryophyta</taxon>
        <taxon>Tracheophyta</taxon>
        <taxon>Spermatophyta</taxon>
        <taxon>Pinopsida</taxon>
        <taxon>Pinidae</taxon>
        <taxon>Conifers I</taxon>
        <taxon>Pinales</taxon>
        <taxon>Pinaceae</taxon>
        <taxon>Picea</taxon>
    </lineage>
</organism>
<dbReference type="Gene3D" id="3.30.70.330">
    <property type="match status" value="2"/>
</dbReference>
<dbReference type="InterPro" id="IPR058942">
    <property type="entry name" value="AT3G52170-like"/>
</dbReference>
<dbReference type="SUPFAM" id="SSF54928">
    <property type="entry name" value="RNA-binding domain, RBD"/>
    <property type="match status" value="1"/>
</dbReference>
<protein>
    <submittedName>
        <fullName evidence="1">Uncharacterized protein</fullName>
    </submittedName>
</protein>
<name>D5AAG5_PICSI</name>
<dbReference type="GO" id="GO:0003676">
    <property type="term" value="F:nucleic acid binding"/>
    <property type="evidence" value="ECO:0007669"/>
    <property type="project" value="InterPro"/>
</dbReference>